<dbReference type="AlphaFoldDB" id="A0A2T7G9W3"/>
<keyword evidence="3" id="KW-1185">Reference proteome</keyword>
<reference evidence="2 3" key="1">
    <citation type="submission" date="2018-04" db="EMBL/GenBank/DDBJ databases">
        <title>Pelagivirga bohaiensis gen. nov., sp. nov., a bacterium isolated from the Bohai Sea.</title>
        <authorList>
            <person name="Ji X."/>
        </authorList>
    </citation>
    <scope>NUCLEOTIDE SEQUENCE [LARGE SCALE GENOMIC DNA]</scope>
    <source>
        <strain evidence="2 3">BH-SD19</strain>
    </source>
</reference>
<dbReference type="PANTHER" id="PTHR35893">
    <property type="entry name" value="INNER MEMBRANE PROTEIN-RELATED"/>
    <property type="match status" value="1"/>
</dbReference>
<feature type="region of interest" description="Disordered" evidence="1">
    <location>
        <begin position="12"/>
        <end position="33"/>
    </location>
</feature>
<evidence type="ECO:0000313" key="2">
    <source>
        <dbReference type="EMBL" id="PVA11214.1"/>
    </source>
</evidence>
<dbReference type="EMBL" id="QCYH01000002">
    <property type="protein sequence ID" value="PVA11214.1"/>
    <property type="molecule type" value="Genomic_DNA"/>
</dbReference>
<gene>
    <name evidence="2" type="ORF">DC366_05515</name>
</gene>
<evidence type="ECO:0000313" key="3">
    <source>
        <dbReference type="Proteomes" id="UP000244446"/>
    </source>
</evidence>
<dbReference type="GO" id="GO:0043022">
    <property type="term" value="F:ribosome binding"/>
    <property type="evidence" value="ECO:0007669"/>
    <property type="project" value="InterPro"/>
</dbReference>
<name>A0A2T7G9W3_9RHOB</name>
<sequence length="152" mass="16773">MNKTWLHFKRRRLRRGSGSGNNMAGNPNRRPRVAPADIFRNYRRPFMAQSKVTTPDSDDLQAQIATLRKDIGTITDTLGEMAKAQRDNMTAAAQKRFDEMRERGSDAVSAAQAQANALNAQAHDFVQEKPALSLGMAAALGFVVGILSTSRR</sequence>
<evidence type="ECO:0000256" key="1">
    <source>
        <dbReference type="SAM" id="MobiDB-lite"/>
    </source>
</evidence>
<dbReference type="PANTHER" id="PTHR35893:SF3">
    <property type="entry name" value="INNER MEMBRANE PROTEIN"/>
    <property type="match status" value="1"/>
</dbReference>
<dbReference type="Proteomes" id="UP000244446">
    <property type="component" value="Unassembled WGS sequence"/>
</dbReference>
<accession>A0A2T7G9W3</accession>
<organism evidence="2 3">
    <name type="scientific">Pelagivirga sediminicola</name>
    <dbReference type="NCBI Taxonomy" id="2170575"/>
    <lineage>
        <taxon>Bacteria</taxon>
        <taxon>Pseudomonadati</taxon>
        <taxon>Pseudomonadota</taxon>
        <taxon>Alphaproteobacteria</taxon>
        <taxon>Rhodobacterales</taxon>
        <taxon>Paracoccaceae</taxon>
        <taxon>Pelagivirga</taxon>
    </lineage>
</organism>
<proteinExistence type="predicted"/>
<dbReference type="InterPro" id="IPR010279">
    <property type="entry name" value="YqjD/ElaB"/>
</dbReference>
<comment type="caution">
    <text evidence="2">The sequence shown here is derived from an EMBL/GenBank/DDBJ whole genome shotgun (WGS) entry which is preliminary data.</text>
</comment>
<evidence type="ECO:0008006" key="4">
    <source>
        <dbReference type="Google" id="ProtNLM"/>
    </source>
</evidence>
<protein>
    <recommendedName>
        <fullName evidence="4">DUF883 domain-containing protein</fullName>
    </recommendedName>
</protein>